<dbReference type="SUPFAM" id="SSF55486">
    <property type="entry name" value="Metalloproteases ('zincins'), catalytic domain"/>
    <property type="match status" value="1"/>
</dbReference>
<gene>
    <name evidence="11" type="ORF">JRO89_XS12G0256900</name>
</gene>
<keyword evidence="6" id="KW-0378">Hydrolase</keyword>
<dbReference type="PRINTS" id="PR00138">
    <property type="entry name" value="MATRIXIN"/>
</dbReference>
<evidence type="ECO:0000259" key="10">
    <source>
        <dbReference type="SMART" id="SM00235"/>
    </source>
</evidence>
<keyword evidence="3" id="KW-0449">Lipoprotein</keyword>
<dbReference type="PANTHER" id="PTHR10201">
    <property type="entry name" value="MATRIX METALLOPROTEINASE"/>
    <property type="match status" value="1"/>
</dbReference>
<dbReference type="CDD" id="cd04278">
    <property type="entry name" value="ZnMc_MMP"/>
    <property type="match status" value="1"/>
</dbReference>
<feature type="domain" description="Peptidase metallopeptidase" evidence="10">
    <location>
        <begin position="155"/>
        <end position="310"/>
    </location>
</feature>
<keyword evidence="5" id="KW-0479">Metal-binding</keyword>
<reference evidence="11 12" key="1">
    <citation type="submission" date="2021-02" db="EMBL/GenBank/DDBJ databases">
        <title>Plant Genome Project.</title>
        <authorList>
            <person name="Zhang R.-G."/>
        </authorList>
    </citation>
    <scope>NUCLEOTIDE SEQUENCE [LARGE SCALE GENOMIC DNA]</scope>
    <source>
        <tissue evidence="11">Leaves</tissue>
    </source>
</reference>
<dbReference type="Gene3D" id="3.40.390.10">
    <property type="entry name" value="Collagenase (Catalytic Domain)"/>
    <property type="match status" value="1"/>
</dbReference>
<feature type="chain" id="PRO_5046418601" description="Peptidase metallopeptidase domain-containing protein" evidence="9">
    <location>
        <begin position="28"/>
        <end position="310"/>
    </location>
</feature>
<keyword evidence="9" id="KW-0732">Signal</keyword>
<evidence type="ECO:0000256" key="7">
    <source>
        <dbReference type="ARBA" id="ARBA00022833"/>
    </source>
</evidence>
<comment type="subcellular location">
    <subcellularLocation>
        <location evidence="1">Cell membrane</location>
        <topology evidence="1">Lipid-anchor</topology>
        <topology evidence="1">GPI-anchor</topology>
        <orientation evidence="1">Extracellular side</orientation>
    </subcellularLocation>
</comment>
<evidence type="ECO:0000256" key="5">
    <source>
        <dbReference type="ARBA" id="ARBA00022723"/>
    </source>
</evidence>
<sequence length="310" mass="33893">MASKYFSVFSLALLVLLSLLFAHSVSGADTKKKSPVQFLKHLQGCHKGDKVQGILELKKYLQRFGYLDYKNAKNGTHENDDEFDELLESAVRTYQLNFHVKSSGVLDWKTLSKMAMPRCGVADIVNGTNWMKKTHHHHASGSPFHTVSHYSFFEGTPRWPASQTSLTYAFLPGTVGDAIGPVARAFETWQANTHFRFSRVEDSTNADIKIGFASGDHGDGSTFDGPGGILAHAFAPTNGRLHFDADERWAVGAVPGASDLETVALHEIGHLLGLGHSEVEGAIMWPSITIGSTKGLHGDDIEGIRALYNV</sequence>
<keyword evidence="12" id="KW-1185">Reference proteome</keyword>
<dbReference type="Pfam" id="PF01471">
    <property type="entry name" value="PG_binding_1"/>
    <property type="match status" value="1"/>
</dbReference>
<dbReference type="InterPro" id="IPR033739">
    <property type="entry name" value="M10A_MMP"/>
</dbReference>
<dbReference type="SMART" id="SM00235">
    <property type="entry name" value="ZnMc"/>
    <property type="match status" value="1"/>
</dbReference>
<keyword evidence="3" id="KW-0336">GPI-anchor</keyword>
<evidence type="ECO:0000256" key="6">
    <source>
        <dbReference type="ARBA" id="ARBA00022801"/>
    </source>
</evidence>
<dbReference type="InterPro" id="IPR021190">
    <property type="entry name" value="Pept_M10A"/>
</dbReference>
<dbReference type="InterPro" id="IPR001818">
    <property type="entry name" value="Pept_M10_metallopeptidase"/>
</dbReference>
<dbReference type="InterPro" id="IPR006026">
    <property type="entry name" value="Peptidase_Metallo"/>
</dbReference>
<feature type="signal peptide" evidence="9">
    <location>
        <begin position="1"/>
        <end position="27"/>
    </location>
</feature>
<evidence type="ECO:0000313" key="11">
    <source>
        <dbReference type="EMBL" id="KAH7554681.1"/>
    </source>
</evidence>
<dbReference type="Proteomes" id="UP000827721">
    <property type="component" value="Unassembled WGS sequence"/>
</dbReference>
<accession>A0ABQ8HDW7</accession>
<dbReference type="PIRSF" id="PIRSF001191">
    <property type="entry name" value="Peptidase_M10A_matrix"/>
    <property type="match status" value="1"/>
</dbReference>
<evidence type="ECO:0000256" key="2">
    <source>
        <dbReference type="ARBA" id="ARBA00009614"/>
    </source>
</evidence>
<evidence type="ECO:0000256" key="3">
    <source>
        <dbReference type="ARBA" id="ARBA00022622"/>
    </source>
</evidence>
<name>A0ABQ8HDW7_9ROSI</name>
<dbReference type="EMBL" id="JAFEMO010000012">
    <property type="protein sequence ID" value="KAH7554681.1"/>
    <property type="molecule type" value="Genomic_DNA"/>
</dbReference>
<keyword evidence="7" id="KW-0862">Zinc</keyword>
<keyword evidence="4" id="KW-0645">Protease</keyword>
<organism evidence="11 12">
    <name type="scientific">Xanthoceras sorbifolium</name>
    <dbReference type="NCBI Taxonomy" id="99658"/>
    <lineage>
        <taxon>Eukaryota</taxon>
        <taxon>Viridiplantae</taxon>
        <taxon>Streptophyta</taxon>
        <taxon>Embryophyta</taxon>
        <taxon>Tracheophyta</taxon>
        <taxon>Spermatophyta</taxon>
        <taxon>Magnoliopsida</taxon>
        <taxon>eudicotyledons</taxon>
        <taxon>Gunneridae</taxon>
        <taxon>Pentapetalae</taxon>
        <taxon>rosids</taxon>
        <taxon>malvids</taxon>
        <taxon>Sapindales</taxon>
        <taxon>Sapindaceae</taxon>
        <taxon>Xanthoceroideae</taxon>
        <taxon>Xanthoceras</taxon>
    </lineage>
</organism>
<protein>
    <recommendedName>
        <fullName evidence="10">Peptidase metallopeptidase domain-containing protein</fullName>
    </recommendedName>
</protein>
<evidence type="ECO:0000313" key="12">
    <source>
        <dbReference type="Proteomes" id="UP000827721"/>
    </source>
</evidence>
<dbReference type="InterPro" id="IPR024079">
    <property type="entry name" value="MetalloPept_cat_dom_sf"/>
</dbReference>
<dbReference type="Pfam" id="PF00413">
    <property type="entry name" value="Peptidase_M10"/>
    <property type="match status" value="1"/>
</dbReference>
<dbReference type="InterPro" id="IPR002477">
    <property type="entry name" value="Peptidoglycan-bd-like"/>
</dbReference>
<dbReference type="InterPro" id="IPR036365">
    <property type="entry name" value="PGBD-like_sf"/>
</dbReference>
<keyword evidence="8" id="KW-0482">Metalloprotease</keyword>
<evidence type="ECO:0000256" key="8">
    <source>
        <dbReference type="ARBA" id="ARBA00023049"/>
    </source>
</evidence>
<keyword evidence="3" id="KW-0325">Glycoprotein</keyword>
<dbReference type="PANTHER" id="PTHR10201:SF213">
    <property type="entry name" value="METALLOENDOPROTEINASE 2-MMP-LIKE"/>
    <property type="match status" value="1"/>
</dbReference>
<comment type="caution">
    <text evidence="11">The sequence shown here is derived from an EMBL/GenBank/DDBJ whole genome shotgun (WGS) entry which is preliminary data.</text>
</comment>
<evidence type="ECO:0000256" key="9">
    <source>
        <dbReference type="SAM" id="SignalP"/>
    </source>
</evidence>
<proteinExistence type="inferred from homology"/>
<evidence type="ECO:0000256" key="1">
    <source>
        <dbReference type="ARBA" id="ARBA00004471"/>
    </source>
</evidence>
<evidence type="ECO:0000256" key="4">
    <source>
        <dbReference type="ARBA" id="ARBA00022670"/>
    </source>
</evidence>
<comment type="similarity">
    <text evidence="2">Belongs to the peptidase M10A family. Matrix metalloproteinases (MMPs) subfamily.</text>
</comment>
<keyword evidence="3" id="KW-0472">Membrane</keyword>
<dbReference type="SUPFAM" id="SSF47090">
    <property type="entry name" value="PGBD-like"/>
    <property type="match status" value="1"/>
</dbReference>